<dbReference type="InterPro" id="IPR045269">
    <property type="entry name" value="Atg1-like"/>
</dbReference>
<evidence type="ECO:0000313" key="9">
    <source>
        <dbReference type="EMBL" id="CAK56123.1"/>
    </source>
</evidence>
<evidence type="ECO:0000256" key="1">
    <source>
        <dbReference type="ARBA" id="ARBA00022679"/>
    </source>
</evidence>
<dbReference type="KEGG" id="ptm:PTMB.05"/>
<reference evidence="9" key="3">
    <citation type="submission" date="2006-03" db="EMBL/GenBank/DDBJ databases">
        <authorList>
            <consortium name="Genoscope"/>
        </authorList>
    </citation>
    <scope>NUCLEOTIDE SEQUENCE</scope>
    <source>
        <strain evidence="9">Stock d4-2</strain>
    </source>
</reference>
<dbReference type="GO" id="GO:0010506">
    <property type="term" value="P:regulation of autophagy"/>
    <property type="evidence" value="ECO:0007669"/>
    <property type="project" value="InterPro"/>
</dbReference>
<feature type="domain" description="Protein kinase" evidence="7">
    <location>
        <begin position="27"/>
        <end position="320"/>
    </location>
</feature>
<keyword evidence="1" id="KW-0808">Transferase</keyword>
<evidence type="ECO:0000256" key="3">
    <source>
        <dbReference type="ARBA" id="ARBA00022777"/>
    </source>
</evidence>
<dbReference type="InParanoid" id="Q6BGL8"/>
<dbReference type="PANTHER" id="PTHR24348">
    <property type="entry name" value="SERINE/THREONINE-PROTEIN KINASE UNC-51-RELATED"/>
    <property type="match status" value="1"/>
</dbReference>
<dbReference type="Gene3D" id="1.10.510.10">
    <property type="entry name" value="Transferase(Phosphotransferase) domain 1"/>
    <property type="match status" value="1"/>
</dbReference>
<dbReference type="CDD" id="cd00180">
    <property type="entry name" value="PKc"/>
    <property type="match status" value="1"/>
</dbReference>
<protein>
    <submittedName>
        <fullName evidence="9">Chromosome undetermined scaffold_1, whole genome shotgun sequence</fullName>
    </submittedName>
    <submittedName>
        <fullName evidence="8">UNC51-like kinase, putative</fullName>
    </submittedName>
</protein>
<dbReference type="InterPro" id="IPR017441">
    <property type="entry name" value="Protein_kinase_ATP_BS"/>
</dbReference>
<dbReference type="Pfam" id="PF00069">
    <property type="entry name" value="Pkinase"/>
    <property type="match status" value="1"/>
</dbReference>
<dbReference type="RefSeq" id="XP_001346829.1">
    <property type="nucleotide sequence ID" value="XM_001346793.1"/>
</dbReference>
<dbReference type="eggNOG" id="KOG0595">
    <property type="taxonomic scope" value="Eukaryota"/>
</dbReference>
<evidence type="ECO:0000256" key="4">
    <source>
        <dbReference type="ARBA" id="ARBA00022840"/>
    </source>
</evidence>
<proteinExistence type="predicted"/>
<keyword evidence="6" id="KW-0175">Coiled coil</keyword>
<keyword evidence="3 8" id="KW-0418">Kinase</keyword>
<feature type="binding site" evidence="5">
    <location>
        <position position="65"/>
    </location>
    <ligand>
        <name>ATP</name>
        <dbReference type="ChEBI" id="CHEBI:30616"/>
    </ligand>
</feature>
<dbReference type="PANTHER" id="PTHR24348:SF22">
    <property type="entry name" value="NON-SPECIFIC SERINE_THREONINE PROTEIN KINASE"/>
    <property type="match status" value="1"/>
</dbReference>
<evidence type="ECO:0000256" key="6">
    <source>
        <dbReference type="SAM" id="Coils"/>
    </source>
</evidence>
<dbReference type="AlphaFoldDB" id="Q6BGL8"/>
<name>Q6BGL8_PARTE</name>
<evidence type="ECO:0000256" key="5">
    <source>
        <dbReference type="PROSITE-ProRule" id="PRU10141"/>
    </source>
</evidence>
<dbReference type="EMBL" id="CT867985">
    <property type="protein sequence ID" value="CAK56123.1"/>
    <property type="molecule type" value="Genomic_DNA"/>
</dbReference>
<dbReference type="OMA" id="YQFFQNI"/>
<dbReference type="EMBL" id="CR548612">
    <property type="protein sequence ID" value="CAH03202.1"/>
    <property type="molecule type" value="Genomic_DNA"/>
</dbReference>
<dbReference type="KEGG" id="ptm:GSPATT00000559001"/>
<accession>Q6BGL8</accession>
<dbReference type="GO" id="GO:0005737">
    <property type="term" value="C:cytoplasm"/>
    <property type="evidence" value="ECO:0000318"/>
    <property type="project" value="GO_Central"/>
</dbReference>
<feature type="coiled-coil region" evidence="6">
    <location>
        <begin position="457"/>
        <end position="491"/>
    </location>
</feature>
<gene>
    <name evidence="9" type="ORF">GSPATT00000559001</name>
    <name evidence="8" type="ORF">PTMB.05</name>
</gene>
<dbReference type="SUPFAM" id="SSF56112">
    <property type="entry name" value="Protein kinase-like (PK-like)"/>
    <property type="match status" value="1"/>
</dbReference>
<dbReference type="STRING" id="5888.Q6BGL8"/>
<organism evidence="8 10">
    <name type="scientific">Paramecium tetraurelia</name>
    <dbReference type="NCBI Taxonomy" id="5888"/>
    <lineage>
        <taxon>Eukaryota</taxon>
        <taxon>Sar</taxon>
        <taxon>Alveolata</taxon>
        <taxon>Ciliophora</taxon>
        <taxon>Intramacronucleata</taxon>
        <taxon>Oligohymenophorea</taxon>
        <taxon>Peniculida</taxon>
        <taxon>Parameciidae</taxon>
        <taxon>Paramecium</taxon>
    </lineage>
</organism>
<dbReference type="GO" id="GO:0005524">
    <property type="term" value="F:ATP binding"/>
    <property type="evidence" value="ECO:0007669"/>
    <property type="project" value="UniProtKB-UniRule"/>
</dbReference>
<dbReference type="GO" id="GO:0004674">
    <property type="term" value="F:protein serine/threonine kinase activity"/>
    <property type="evidence" value="ECO:0000318"/>
    <property type="project" value="GO_Central"/>
</dbReference>
<dbReference type="InterPro" id="IPR011009">
    <property type="entry name" value="Kinase-like_dom_sf"/>
</dbReference>
<keyword evidence="2 5" id="KW-0547">Nucleotide-binding</keyword>
<reference evidence="8" key="4">
    <citation type="submission" date="2006-11" db="EMBL/GenBank/DDBJ databases">
        <title>Paramecium megabase sequencing project.</title>
        <authorList>
            <person name="Nowak J.K."/>
            <person name="Migdalski A."/>
            <person name="Gromadka R."/>
            <person name="Zagulski M."/>
        </authorList>
    </citation>
    <scope>NUCLEOTIDE SEQUENCE</scope>
    <source>
        <strain evidence="8">Stock d4-2</strain>
    </source>
</reference>
<reference evidence="9 10" key="2">
    <citation type="journal article" date="2006" name="Nature">
        <title>Global trends of whole-genome duplications revealed by the ciliate Paramecium tetraurelia.</title>
        <authorList>
            <consortium name="Genoscope"/>
            <person name="Aury J.-M."/>
            <person name="Jaillon O."/>
            <person name="Duret L."/>
            <person name="Noel B."/>
            <person name="Jubin C."/>
            <person name="Porcel B.M."/>
            <person name="Segurens B."/>
            <person name="Daubin V."/>
            <person name="Anthouard V."/>
            <person name="Aiach N."/>
            <person name="Arnaiz O."/>
            <person name="Billaut A."/>
            <person name="Beisson J."/>
            <person name="Blanc I."/>
            <person name="Bouhouche K."/>
            <person name="Camara F."/>
            <person name="Duharcourt S."/>
            <person name="Guigo R."/>
            <person name="Gogendeau D."/>
            <person name="Katinka M."/>
            <person name="Keller A.-M."/>
            <person name="Kissmehl R."/>
            <person name="Klotz C."/>
            <person name="Koll F."/>
            <person name="Le Moue A."/>
            <person name="Lepere C."/>
            <person name="Malinsky S."/>
            <person name="Nowacki M."/>
            <person name="Nowak J.K."/>
            <person name="Plattner H."/>
            <person name="Poulain J."/>
            <person name="Ruiz F."/>
            <person name="Serrano V."/>
            <person name="Zagulski M."/>
            <person name="Dessen P."/>
            <person name="Betermier M."/>
            <person name="Weissenbach J."/>
            <person name="Scarpelli C."/>
            <person name="Schachter V."/>
            <person name="Sperling L."/>
            <person name="Meyer E."/>
            <person name="Cohen J."/>
            <person name="Wincker P."/>
        </authorList>
    </citation>
    <scope>NUCLEOTIDE SEQUENCE [LARGE SCALE GENOMIC DNA]</scope>
    <source>
        <strain evidence="9 10">Stock d4-2</strain>
    </source>
</reference>
<evidence type="ECO:0000313" key="8">
    <source>
        <dbReference type="EMBL" id="CAH03202.1"/>
    </source>
</evidence>
<dbReference type="GeneID" id="79573720"/>
<evidence type="ECO:0000256" key="2">
    <source>
        <dbReference type="ARBA" id="ARBA00022741"/>
    </source>
</evidence>
<keyword evidence="10" id="KW-1185">Reference proteome</keyword>
<evidence type="ECO:0000313" key="10">
    <source>
        <dbReference type="Proteomes" id="UP000000600"/>
    </source>
</evidence>
<dbReference type="Proteomes" id="UP000000600">
    <property type="component" value="Unassembled WGS sequence"/>
</dbReference>
<dbReference type="PROSITE" id="PS50011">
    <property type="entry name" value="PROTEIN_KINASE_DOM"/>
    <property type="match status" value="1"/>
</dbReference>
<sequence>MIIENQKHLFYQGWFAKIIEVKVDKINNQEVILGQGGYGTVLRGKMKIENINNTKETREVPIAIKRIKLSPLKEKKSFGENQLNMESIKLELSVYEQIKSKNIVQLYGSEQKDNHYYLYLELCDGNLLNCIMDENGDAPLKEEQAIRYFIKIFDTLQLLQKSTYERTENNKESLYHRDINVKNILIKKCVIGYQIKLCDFGIAQYSVQPGNQNKNLIQEIGTPAFKSPENFLNQLCDQEKNETWSLGTVLVCLLFGYSSFMANIQLFNIGNKDDHLKWISRQKNLISTEVQQLLFGLLQKEPKERMGYKQISESQCYRLYGNYPPSRSLIPRGIQRLMYNNFEYLTQLFINLNQNLYKQIPEDLLFFLFQHYKNLVHKQCQNYSGYYKSIDSTDLSLQTTSNINYIGIPTLLQKYYQFFQNIQLENETQNDDQMILFWRKFSQPNRRYQDSQRFCFLNNLFEVLDKLQVEQQALENQILELNKKKMLYLEKEEKLYSKKEENLNKKLYVIEKLKEDKDDNFNKFNDLISGLTQYFDWNKEKI</sequence>
<dbReference type="PROSITE" id="PS00107">
    <property type="entry name" value="PROTEIN_KINASE_ATP"/>
    <property type="match status" value="1"/>
</dbReference>
<keyword evidence="4 5" id="KW-0067">ATP-binding</keyword>
<dbReference type="InterPro" id="IPR000719">
    <property type="entry name" value="Prot_kinase_dom"/>
</dbReference>
<dbReference type="OrthoDB" id="5584477at2759"/>
<evidence type="ECO:0000259" key="7">
    <source>
        <dbReference type="PROSITE" id="PS50011"/>
    </source>
</evidence>
<dbReference type="RefSeq" id="XP_001423521.1">
    <property type="nucleotide sequence ID" value="XM_001423484.1"/>
</dbReference>
<dbReference type="GeneID" id="5009305"/>
<dbReference type="HOGENOM" id="CLU_502962_0_0_1"/>
<reference evidence="8 10" key="1">
    <citation type="journal article" date="2004" name="Curr. Biol.">
        <title>High coding density on the largest Paramecium tetraurelia somatic chromosome.</title>
        <authorList>
            <person name="Zagulski M."/>
            <person name="Nowak J.K."/>
            <person name="Le Mouel A."/>
            <person name="Nowacki M."/>
            <person name="Migdalski A."/>
            <person name="Gromadka R."/>
            <person name="Noel B."/>
            <person name="Blanc I."/>
            <person name="Dessen P."/>
            <person name="Wincker P."/>
            <person name="Keller A.M."/>
            <person name="Cohen J."/>
            <person name="Meyer E."/>
            <person name="Sperling L."/>
        </authorList>
    </citation>
    <scope>NUCLEOTIDE SEQUENCE [LARGE SCALE GENOMIC DNA]</scope>
    <source>
        <strain evidence="8 10">Stock d4-2</strain>
    </source>
</reference>